<evidence type="ECO:0000256" key="1">
    <source>
        <dbReference type="SAM" id="MobiDB-lite"/>
    </source>
</evidence>
<dbReference type="Proteomes" id="UP000563151">
    <property type="component" value="Unassembled WGS sequence"/>
</dbReference>
<sequence>MQWKTVEYVLKKLRKKLWINILLKNLINGIFITSILGLFMVLLSHIKSIVYVKEKIFYISIILLMFMIIKSILQKPSIEKVAKVGDKLGFKERLITYVELKEDNDLDGVFQIFKEDLEDELQNIDLIKKYKINLCYKKILYTLMIVIISCGSYFIPSLSREKALEMEDVNRNIKKEIVEIDKAKKDIIKDSKDENEKKEISQVFEKLKKALKNTYDYDKAMSQILKAEEKLNNINSMKSGKNLKAMASIFKGTSLENSELTTALQSENIDEKLFNNNIKISQSDKEKMLKSLNKNKDLLNDNNIKESLQNELMKKDTTTKDLVKSLKKEDKNFQLNSKLENTKDKLLSKNEQKGFENKEGNRKSEDFSLGVKENNYKYGENSNIKNTENTIGGNGNSKREDNNSIGSSKVSDNKEIREKANKGTIGKHDEATASKKSSIVSNVNSKINDSGKIFDKNVEDIIGEKGSIQSMENRWLDYKKEGMEYIFKYSIPLDKEDIVIQYFKALRK</sequence>
<organism evidence="3 4">
    <name type="scientific">Clostridium tetanomorphum</name>
    <dbReference type="NCBI Taxonomy" id="1553"/>
    <lineage>
        <taxon>Bacteria</taxon>
        <taxon>Bacillati</taxon>
        <taxon>Bacillota</taxon>
        <taxon>Clostridia</taxon>
        <taxon>Eubacteriales</taxon>
        <taxon>Clostridiaceae</taxon>
        <taxon>Clostridium</taxon>
    </lineage>
</organism>
<evidence type="ECO:0000313" key="4">
    <source>
        <dbReference type="Proteomes" id="UP000563151"/>
    </source>
</evidence>
<name>A0A923J0H8_CLOTT</name>
<proteinExistence type="predicted"/>
<feature type="region of interest" description="Disordered" evidence="1">
    <location>
        <begin position="344"/>
        <end position="436"/>
    </location>
</feature>
<evidence type="ECO:0000313" key="3">
    <source>
        <dbReference type="EMBL" id="MBC2397734.1"/>
    </source>
</evidence>
<keyword evidence="2" id="KW-0472">Membrane</keyword>
<keyword evidence="2" id="KW-1133">Transmembrane helix</keyword>
<feature type="transmembrane region" description="Helical" evidence="2">
    <location>
        <begin position="21"/>
        <end position="44"/>
    </location>
</feature>
<evidence type="ECO:0008006" key="5">
    <source>
        <dbReference type="Google" id="ProtNLM"/>
    </source>
</evidence>
<evidence type="ECO:0000256" key="2">
    <source>
        <dbReference type="SAM" id="Phobius"/>
    </source>
</evidence>
<dbReference type="RefSeq" id="WP_035152680.1">
    <property type="nucleotide sequence ID" value="NZ_JAAZWO010000007.1"/>
</dbReference>
<feature type="transmembrane region" description="Helical" evidence="2">
    <location>
        <begin position="139"/>
        <end position="156"/>
    </location>
</feature>
<reference evidence="3 4" key="1">
    <citation type="submission" date="2020-04" db="EMBL/GenBank/DDBJ databases">
        <title>Genomic insights into acetone-butanol-ethanol (ABE) fermentation by sequencing solventogenic clostridia strains.</title>
        <authorList>
            <person name="Brown S."/>
        </authorList>
    </citation>
    <scope>NUCLEOTIDE SEQUENCE [LARGE SCALE GENOMIC DNA]</scope>
    <source>
        <strain evidence="3 4">DJ011</strain>
    </source>
</reference>
<feature type="compositionally biased region" description="Basic and acidic residues" evidence="1">
    <location>
        <begin position="344"/>
        <end position="366"/>
    </location>
</feature>
<accession>A0A923J0H8</accession>
<keyword evidence="2" id="KW-0812">Transmembrane</keyword>
<dbReference type="EMBL" id="JAAZWO010000007">
    <property type="protein sequence ID" value="MBC2397734.1"/>
    <property type="molecule type" value="Genomic_DNA"/>
</dbReference>
<feature type="transmembrane region" description="Helical" evidence="2">
    <location>
        <begin position="56"/>
        <end position="73"/>
    </location>
</feature>
<keyword evidence="4" id="KW-1185">Reference proteome</keyword>
<protein>
    <recommendedName>
        <fullName evidence="5">Membrane-associated protein</fullName>
    </recommendedName>
</protein>
<gene>
    <name evidence="3" type="ORF">HGG79_08095</name>
</gene>
<feature type="compositionally biased region" description="Basic and acidic residues" evidence="1">
    <location>
        <begin position="411"/>
        <end position="433"/>
    </location>
</feature>
<feature type="compositionally biased region" description="Polar residues" evidence="1">
    <location>
        <begin position="380"/>
        <end position="391"/>
    </location>
</feature>
<dbReference type="AlphaFoldDB" id="A0A923J0H8"/>
<comment type="caution">
    <text evidence="3">The sequence shown here is derived from an EMBL/GenBank/DDBJ whole genome shotgun (WGS) entry which is preliminary data.</text>
</comment>